<evidence type="ECO:0000256" key="1">
    <source>
        <dbReference type="SAM" id="MobiDB-lite"/>
    </source>
</evidence>
<feature type="compositionally biased region" description="Polar residues" evidence="1">
    <location>
        <begin position="169"/>
        <end position="179"/>
    </location>
</feature>
<feature type="compositionally biased region" description="Pro residues" evidence="1">
    <location>
        <begin position="214"/>
        <end position="223"/>
    </location>
</feature>
<dbReference type="AlphaFoldDB" id="F0XQI6"/>
<reference evidence="2 3" key="1">
    <citation type="journal article" date="2011" name="Proc. Natl. Acad. Sci. U.S.A.">
        <title>Genome and transcriptome analyses of the mountain pine beetle-fungal symbiont Grosmannia clavigera, a lodgepole pine pathogen.</title>
        <authorList>
            <person name="DiGuistini S."/>
            <person name="Wang Y."/>
            <person name="Liao N.Y."/>
            <person name="Taylor G."/>
            <person name="Tanguay P."/>
            <person name="Feau N."/>
            <person name="Henrissat B."/>
            <person name="Chan S.K."/>
            <person name="Hesse-Orce U."/>
            <person name="Alamouti S.M."/>
            <person name="Tsui C.K.M."/>
            <person name="Docking R.T."/>
            <person name="Levasseur A."/>
            <person name="Haridas S."/>
            <person name="Robertson G."/>
            <person name="Birol I."/>
            <person name="Holt R.A."/>
            <person name="Marra M.A."/>
            <person name="Hamelin R.C."/>
            <person name="Hirst M."/>
            <person name="Jones S.J.M."/>
            <person name="Bohlmann J."/>
            <person name="Breuil C."/>
        </authorList>
    </citation>
    <scope>NUCLEOTIDE SEQUENCE [LARGE SCALE GENOMIC DNA]</scope>
    <source>
        <strain evidence="3">kw1407 / UAMH 11150</strain>
    </source>
</reference>
<sequence>MPDLNSVPPSPRVLATSRQPTSSTMIPSSSTTNQGHMPPPPLPASPSSMHVFPSNQMAVSQGTAQTAALPSPYFPPPATFILASPPADGPGVGPGPGPLRLPRPLTAAELHMQLEKEQEAVVNRLTRELTLLRAQNASVVSNASSTSNGAVSDASIPSSAPVQDAHSLLSGTTGFSIPSSAGRHSRTYSNTSTRSQTAAAGSTPSVVAITSPAPIRPAAPVPIRPAAAPGLSRQNSAASRRSHTNSPGPPSLSQSYSHSYLNDPLMAGNFHQHQHPHQHPHQHIHTHSYSHQQVAHGIRGATPSSNDLSPSIVPGTARYEETAFYRAELENVKRENEALKRRIRELERTAAAAASVAGTPASSASATVASSQLQQPQQQQQQPLQPPQPQHHHHQPRGRHERHSSEISRGRSESVSTTGSLSAMPSGSVVGQPTGSASVLPAGFPGPLVGGAGIAGRRESVRERVTSMLSMTGSVAGSVGVGVPEDELQVGESAASAGLSAQEAGSSGPPV</sequence>
<feature type="compositionally biased region" description="Basic and acidic residues" evidence="1">
    <location>
        <begin position="403"/>
        <end position="412"/>
    </location>
</feature>
<protein>
    <submittedName>
        <fullName evidence="2">Uncharacterized protein</fullName>
    </submittedName>
</protein>
<dbReference type="InParanoid" id="F0XQI6"/>
<dbReference type="HOGENOM" id="CLU_038508_2_0_1"/>
<proteinExistence type="predicted"/>
<feature type="compositionally biased region" description="Low complexity" evidence="1">
    <location>
        <begin position="354"/>
        <end position="383"/>
    </location>
</feature>
<name>F0XQI6_GROCL</name>
<feature type="compositionally biased region" description="Polar residues" evidence="1">
    <location>
        <begin position="413"/>
        <end position="435"/>
    </location>
</feature>
<evidence type="ECO:0000313" key="3">
    <source>
        <dbReference type="Proteomes" id="UP000007796"/>
    </source>
</evidence>
<feature type="compositionally biased region" description="Low complexity" evidence="1">
    <location>
        <begin position="20"/>
        <end position="32"/>
    </location>
</feature>
<dbReference type="GeneID" id="25981247"/>
<dbReference type="OrthoDB" id="5401654at2759"/>
<feature type="compositionally biased region" description="Polar residues" evidence="1">
    <location>
        <begin position="187"/>
        <end position="205"/>
    </location>
</feature>
<dbReference type="Proteomes" id="UP000007796">
    <property type="component" value="Unassembled WGS sequence"/>
</dbReference>
<keyword evidence="3" id="KW-1185">Reference proteome</keyword>
<feature type="compositionally biased region" description="Basic residues" evidence="1">
    <location>
        <begin position="272"/>
        <end position="288"/>
    </location>
</feature>
<dbReference type="RefSeq" id="XP_014170157.1">
    <property type="nucleotide sequence ID" value="XM_014314682.1"/>
</dbReference>
<accession>F0XQI6</accession>
<organism evidence="3">
    <name type="scientific">Grosmannia clavigera (strain kw1407 / UAMH 11150)</name>
    <name type="common">Blue stain fungus</name>
    <name type="synonym">Graphiocladiella clavigera</name>
    <dbReference type="NCBI Taxonomy" id="655863"/>
    <lineage>
        <taxon>Eukaryota</taxon>
        <taxon>Fungi</taxon>
        <taxon>Dikarya</taxon>
        <taxon>Ascomycota</taxon>
        <taxon>Pezizomycotina</taxon>
        <taxon>Sordariomycetes</taxon>
        <taxon>Sordariomycetidae</taxon>
        <taxon>Ophiostomatales</taxon>
        <taxon>Ophiostomataceae</taxon>
        <taxon>Leptographium</taxon>
    </lineage>
</organism>
<dbReference type="eggNOG" id="ENOG502SQZA">
    <property type="taxonomic scope" value="Eukaryota"/>
</dbReference>
<dbReference type="PANTHER" id="PTHR39610:SF1">
    <property type="match status" value="1"/>
</dbReference>
<feature type="region of interest" description="Disordered" evidence="1">
    <location>
        <begin position="1"/>
        <end position="51"/>
    </location>
</feature>
<feature type="region of interest" description="Disordered" evidence="1">
    <location>
        <begin position="354"/>
        <end position="435"/>
    </location>
</feature>
<feature type="compositionally biased region" description="Low complexity" evidence="1">
    <location>
        <begin position="139"/>
        <end position="152"/>
    </location>
</feature>
<evidence type="ECO:0000313" key="2">
    <source>
        <dbReference type="EMBL" id="EFX00675.1"/>
    </source>
</evidence>
<dbReference type="STRING" id="655863.F0XQI6"/>
<feature type="region of interest" description="Disordered" evidence="1">
    <location>
        <begin position="491"/>
        <end position="511"/>
    </location>
</feature>
<dbReference type="PANTHER" id="PTHR39610">
    <property type="entry name" value="BZIP DOMAIN-CONTAINING PROTEIN-RELATED"/>
    <property type="match status" value="1"/>
</dbReference>
<gene>
    <name evidence="2" type="ORF">CMQ_7677</name>
</gene>
<feature type="region of interest" description="Disordered" evidence="1">
    <location>
        <begin position="139"/>
        <end position="312"/>
    </location>
</feature>
<feature type="compositionally biased region" description="Basic residues" evidence="1">
    <location>
        <begin position="390"/>
        <end position="402"/>
    </location>
</feature>
<dbReference type="EMBL" id="GL629801">
    <property type="protein sequence ID" value="EFX00675.1"/>
    <property type="molecule type" value="Genomic_DNA"/>
</dbReference>
<feature type="compositionally biased region" description="Polar residues" evidence="1">
    <location>
        <begin position="251"/>
        <end position="260"/>
    </location>
</feature>